<dbReference type="AlphaFoldDB" id="A0A418MEU3"/>
<evidence type="ECO:0000313" key="3">
    <source>
        <dbReference type="EMBL" id="RIV25301.1"/>
    </source>
</evidence>
<keyword evidence="1" id="KW-0732">Signal</keyword>
<feature type="chain" id="PRO_5019181052" description="DUF5723 domain-containing protein" evidence="1">
    <location>
        <begin position="20"/>
        <end position="476"/>
    </location>
</feature>
<comment type="caution">
    <text evidence="3">The sequence shown here is derived from an EMBL/GenBank/DDBJ whole genome shotgun (WGS) entry which is preliminary data.</text>
</comment>
<evidence type="ECO:0000259" key="2">
    <source>
        <dbReference type="Pfam" id="PF18990"/>
    </source>
</evidence>
<name>A0A418MEU3_9BACT</name>
<evidence type="ECO:0000256" key="1">
    <source>
        <dbReference type="SAM" id="SignalP"/>
    </source>
</evidence>
<gene>
    <name evidence="3" type="ORF">DYU11_08315</name>
</gene>
<dbReference type="OrthoDB" id="9805336at2"/>
<dbReference type="EMBL" id="QXED01000002">
    <property type="protein sequence ID" value="RIV25301.1"/>
    <property type="molecule type" value="Genomic_DNA"/>
</dbReference>
<dbReference type="InterPro" id="IPR043781">
    <property type="entry name" value="DUF5723"/>
</dbReference>
<dbReference type="Proteomes" id="UP000283523">
    <property type="component" value="Unassembled WGS sequence"/>
</dbReference>
<organism evidence="3 4">
    <name type="scientific">Fibrisoma montanum</name>
    <dbReference type="NCBI Taxonomy" id="2305895"/>
    <lineage>
        <taxon>Bacteria</taxon>
        <taxon>Pseudomonadati</taxon>
        <taxon>Bacteroidota</taxon>
        <taxon>Cytophagia</taxon>
        <taxon>Cytophagales</taxon>
        <taxon>Spirosomataceae</taxon>
        <taxon>Fibrisoma</taxon>
    </lineage>
</organism>
<sequence length="476" mass="50949">MKYTLLVGLCCLVSTASTAQNLLGIATSPNGGTNRLYLNPAFAADSPYRLYLNVLSGNAHANNNYVRYQAPFSLVRLLSGSVPSQYKRPDGTLEFAVDYTDEILDGKPKNGTVWGEVRGPSVLMKVGNRGGLGITTRLRAAAQVVGASESLLSAVRVGLSDGALYGIPANDNQFGANTNTYGELGLTYAGTIWENDGERLFLGATAKVLLGYNAQHFINRGLDYQLVADQTAPNGVALEVNRLDATLAYTSIQRNRNVSPRTLFSPSSPGQGVGLDIGLNYVSQSDPDSPTWRMGAAVTDIGSVRYNGTQYNYGDAEGELQGVRFRSSDFNNIQNRSQILETIQQRFNTGRSPDQNRFRAGLPTSLNLTADYQSPDGVGIAVTYLQDLRAEAAMGVHQPSLVAITPRFDVYAVGIAVPVVYLNRGVTAGLSVRVGPAFLGTDNLLGLIGNERNGIRPRGLDVYGGLAFGFGRVDGD</sequence>
<dbReference type="Pfam" id="PF18990">
    <property type="entry name" value="DUF5723"/>
    <property type="match status" value="1"/>
</dbReference>
<protein>
    <recommendedName>
        <fullName evidence="2">DUF5723 domain-containing protein</fullName>
    </recommendedName>
</protein>
<evidence type="ECO:0000313" key="4">
    <source>
        <dbReference type="Proteomes" id="UP000283523"/>
    </source>
</evidence>
<feature type="signal peptide" evidence="1">
    <location>
        <begin position="1"/>
        <end position="19"/>
    </location>
</feature>
<reference evidence="3 4" key="1">
    <citation type="submission" date="2018-08" db="EMBL/GenBank/DDBJ databases">
        <title>Fibrisoma montanum sp. nov., isolated from Danxia mountain soil.</title>
        <authorList>
            <person name="Huang Y."/>
        </authorList>
    </citation>
    <scope>NUCLEOTIDE SEQUENCE [LARGE SCALE GENOMIC DNA]</scope>
    <source>
        <strain evidence="3 4">HYT19</strain>
    </source>
</reference>
<proteinExistence type="predicted"/>
<accession>A0A418MEU3</accession>
<feature type="domain" description="DUF5723" evidence="2">
    <location>
        <begin position="40"/>
        <end position="442"/>
    </location>
</feature>
<keyword evidence="4" id="KW-1185">Reference proteome</keyword>
<dbReference type="RefSeq" id="WP_119667185.1">
    <property type="nucleotide sequence ID" value="NZ_QXED01000002.1"/>
</dbReference>